<feature type="compositionally biased region" description="Basic and acidic residues" evidence="1">
    <location>
        <begin position="50"/>
        <end position="64"/>
    </location>
</feature>
<accession>A0A4R0PF19</accession>
<evidence type="ECO:0000313" key="3">
    <source>
        <dbReference type="EMBL" id="TCD15169.1"/>
    </source>
</evidence>
<keyword evidence="2" id="KW-1133">Transmembrane helix</keyword>
<dbReference type="Proteomes" id="UP000291301">
    <property type="component" value="Unassembled WGS sequence"/>
</dbReference>
<keyword evidence="2" id="KW-0812">Transmembrane</keyword>
<sequence>MSDPNAWADAALVLAFAVCFAVAAFVLIGDGRTARRDRQWFSVTSKRSMTHHEHGANDNTRRRP</sequence>
<dbReference type="RefSeq" id="WP_131566911.1">
    <property type="nucleotide sequence ID" value="NZ_JAINFK010000004.1"/>
</dbReference>
<name>A0A4R0PF19_9HYPH</name>
<keyword evidence="2" id="KW-0472">Membrane</keyword>
<evidence type="ECO:0000313" key="4">
    <source>
        <dbReference type="Proteomes" id="UP000291301"/>
    </source>
</evidence>
<feature type="transmembrane region" description="Helical" evidence="2">
    <location>
        <begin position="6"/>
        <end position="28"/>
    </location>
</feature>
<evidence type="ECO:0000256" key="2">
    <source>
        <dbReference type="SAM" id="Phobius"/>
    </source>
</evidence>
<proteinExistence type="predicted"/>
<evidence type="ECO:0000256" key="1">
    <source>
        <dbReference type="SAM" id="MobiDB-lite"/>
    </source>
</evidence>
<protein>
    <submittedName>
        <fullName evidence="3">Uncharacterized protein</fullName>
    </submittedName>
</protein>
<comment type="caution">
    <text evidence="3">The sequence shown here is derived from an EMBL/GenBank/DDBJ whole genome shotgun (WGS) entry which is preliminary data.</text>
</comment>
<organism evidence="3 4">
    <name type="scientific">Oricola cellulosilytica</name>
    <dbReference type="NCBI Taxonomy" id="1429082"/>
    <lineage>
        <taxon>Bacteria</taxon>
        <taxon>Pseudomonadati</taxon>
        <taxon>Pseudomonadota</taxon>
        <taxon>Alphaproteobacteria</taxon>
        <taxon>Hyphomicrobiales</taxon>
        <taxon>Ahrensiaceae</taxon>
        <taxon>Oricola</taxon>
    </lineage>
</organism>
<dbReference type="AlphaFoldDB" id="A0A4R0PF19"/>
<dbReference type="EMBL" id="SJST01000002">
    <property type="protein sequence ID" value="TCD15169.1"/>
    <property type="molecule type" value="Genomic_DNA"/>
</dbReference>
<keyword evidence="4" id="KW-1185">Reference proteome</keyword>
<feature type="region of interest" description="Disordered" evidence="1">
    <location>
        <begin position="41"/>
        <end position="64"/>
    </location>
</feature>
<reference evidence="3 4" key="1">
    <citation type="journal article" date="2015" name="Antonie Van Leeuwenhoek">
        <title>Oricola cellulosilytica gen. nov., sp. nov., a cellulose-degrading bacterium of the family Phyllobacteriaceae isolated from surface seashore water, and emended descriptions of Mesorhizobium loti and Phyllobacterium myrsinacearum.</title>
        <authorList>
            <person name="Hameed A."/>
            <person name="Shahina M."/>
            <person name="Lai W.A."/>
            <person name="Lin S.Y."/>
            <person name="Young L.S."/>
            <person name="Liu Y.C."/>
            <person name="Hsu Y.H."/>
            <person name="Young C.C."/>
        </authorList>
    </citation>
    <scope>NUCLEOTIDE SEQUENCE [LARGE SCALE GENOMIC DNA]</scope>
    <source>
        <strain evidence="3 4">KCTC 52183</strain>
    </source>
</reference>
<gene>
    <name evidence="3" type="ORF">E0D97_06365</name>
</gene>